<gene>
    <name evidence="4" type="ORF">H9807_07485</name>
</gene>
<dbReference type="InterPro" id="IPR010992">
    <property type="entry name" value="IHF-like_DNA-bd_dom_sf"/>
</dbReference>
<comment type="caution">
    <text evidence="4">The sequence shown here is derived from an EMBL/GenBank/DDBJ whole genome shotgun (WGS) entry which is preliminary data.</text>
</comment>
<dbReference type="InterPro" id="IPR041607">
    <property type="entry name" value="HU-HIG"/>
</dbReference>
<name>A0A9D2KCV1_9BACE</name>
<dbReference type="AlphaFoldDB" id="A0A9D2KCV1"/>
<dbReference type="Gene3D" id="4.10.520.10">
    <property type="entry name" value="IHF-like DNA-binding proteins"/>
    <property type="match status" value="1"/>
</dbReference>
<dbReference type="SUPFAM" id="SSF47729">
    <property type="entry name" value="IHF-like DNA-binding proteins"/>
    <property type="match status" value="1"/>
</dbReference>
<evidence type="ECO:0000313" key="4">
    <source>
        <dbReference type="EMBL" id="HIZ91939.1"/>
    </source>
</evidence>
<accession>A0A9D2KCV1</accession>
<sequence>MLEHEVKSKVLTIGNRKGQTAYYAYPKSQQKLTYDMVVERIVRETSLSEGDVKSALVSLSNVVCDAMKLGMGADLAELGSFRIVVPSKMMNSAAEVTVKDALKAPKIVFTPKQKMRDAANQVELSIDRGTSAASGEPTTPGGEEDDNQSGNPL</sequence>
<keyword evidence="1 4" id="KW-0238">DNA-binding</keyword>
<proteinExistence type="predicted"/>
<protein>
    <submittedName>
        <fullName evidence="4">DNA-binding protein</fullName>
    </submittedName>
</protein>
<feature type="region of interest" description="Disordered" evidence="2">
    <location>
        <begin position="120"/>
        <end position="153"/>
    </location>
</feature>
<dbReference type="Proteomes" id="UP000824108">
    <property type="component" value="Unassembled WGS sequence"/>
</dbReference>
<dbReference type="EMBL" id="DXAV01000060">
    <property type="protein sequence ID" value="HIZ91939.1"/>
    <property type="molecule type" value="Genomic_DNA"/>
</dbReference>
<evidence type="ECO:0000256" key="2">
    <source>
        <dbReference type="SAM" id="MobiDB-lite"/>
    </source>
</evidence>
<organism evidence="4 5">
    <name type="scientific">Candidatus Bacteroides merdavium</name>
    <dbReference type="NCBI Taxonomy" id="2838472"/>
    <lineage>
        <taxon>Bacteria</taxon>
        <taxon>Pseudomonadati</taxon>
        <taxon>Bacteroidota</taxon>
        <taxon>Bacteroidia</taxon>
        <taxon>Bacteroidales</taxon>
        <taxon>Bacteroidaceae</taxon>
        <taxon>Bacteroides</taxon>
    </lineage>
</organism>
<feature type="domain" description="HU" evidence="3">
    <location>
        <begin position="9"/>
        <end position="123"/>
    </location>
</feature>
<dbReference type="Pfam" id="PF18291">
    <property type="entry name" value="HU-HIG"/>
    <property type="match status" value="1"/>
</dbReference>
<evidence type="ECO:0000313" key="5">
    <source>
        <dbReference type="Proteomes" id="UP000824108"/>
    </source>
</evidence>
<dbReference type="NCBIfam" id="TIGR01201">
    <property type="entry name" value="HU_rel"/>
    <property type="match status" value="1"/>
</dbReference>
<reference evidence="4" key="1">
    <citation type="journal article" date="2021" name="PeerJ">
        <title>Extensive microbial diversity within the chicken gut microbiome revealed by metagenomics and culture.</title>
        <authorList>
            <person name="Gilroy R."/>
            <person name="Ravi A."/>
            <person name="Getino M."/>
            <person name="Pursley I."/>
            <person name="Horton D.L."/>
            <person name="Alikhan N.F."/>
            <person name="Baker D."/>
            <person name="Gharbi K."/>
            <person name="Hall N."/>
            <person name="Watson M."/>
            <person name="Adriaenssens E.M."/>
            <person name="Foster-Nyarko E."/>
            <person name="Jarju S."/>
            <person name="Secka A."/>
            <person name="Antonio M."/>
            <person name="Oren A."/>
            <person name="Chaudhuri R.R."/>
            <person name="La Ragione R."/>
            <person name="Hildebrand F."/>
            <person name="Pallen M.J."/>
        </authorList>
    </citation>
    <scope>NUCLEOTIDE SEQUENCE</scope>
    <source>
        <strain evidence="4">CHK118-2852</strain>
    </source>
</reference>
<dbReference type="GO" id="GO:0003677">
    <property type="term" value="F:DNA binding"/>
    <property type="evidence" value="ECO:0007669"/>
    <property type="project" value="UniProtKB-KW"/>
</dbReference>
<evidence type="ECO:0000256" key="1">
    <source>
        <dbReference type="ARBA" id="ARBA00023125"/>
    </source>
</evidence>
<reference evidence="4" key="2">
    <citation type="submission" date="2021-04" db="EMBL/GenBank/DDBJ databases">
        <authorList>
            <person name="Gilroy R."/>
        </authorList>
    </citation>
    <scope>NUCLEOTIDE SEQUENCE</scope>
    <source>
        <strain evidence="4">CHK118-2852</strain>
    </source>
</reference>
<evidence type="ECO:0000259" key="3">
    <source>
        <dbReference type="Pfam" id="PF18291"/>
    </source>
</evidence>
<dbReference type="InterPro" id="IPR005902">
    <property type="entry name" value="HU_DNA-bd_put"/>
</dbReference>